<evidence type="ECO:0000313" key="3">
    <source>
        <dbReference type="Proteomes" id="UP000054498"/>
    </source>
</evidence>
<reference evidence="2 3" key="1">
    <citation type="journal article" date="2013" name="BMC Genomics">
        <title>Reconstruction of the lipid metabolism for the microalga Monoraphidium neglectum from its genome sequence reveals characteristics suitable for biofuel production.</title>
        <authorList>
            <person name="Bogen C."/>
            <person name="Al-Dilaimi A."/>
            <person name="Albersmeier A."/>
            <person name="Wichmann J."/>
            <person name="Grundmann M."/>
            <person name="Rupp O."/>
            <person name="Lauersen K.J."/>
            <person name="Blifernez-Klassen O."/>
            <person name="Kalinowski J."/>
            <person name="Goesmann A."/>
            <person name="Mussgnug J.H."/>
            <person name="Kruse O."/>
        </authorList>
    </citation>
    <scope>NUCLEOTIDE SEQUENCE [LARGE SCALE GENOMIC DNA]</scope>
    <source>
        <strain evidence="2 3">SAG 48.87</strain>
    </source>
</reference>
<dbReference type="AlphaFoldDB" id="A0A0D2LH90"/>
<keyword evidence="3" id="KW-1185">Reference proteome</keyword>
<keyword evidence="2" id="KW-0670">Pyruvate</keyword>
<feature type="non-terminal residue" evidence="2">
    <location>
        <position position="1"/>
    </location>
</feature>
<gene>
    <name evidence="2" type="ORF">MNEG_16570</name>
</gene>
<sequence length="92" mass="10664">WGPTPQRRWRCCGTWPRAWRPGRARRSLGLWCCTNSGRRLTRGSRRSSARPPPSWLTTWEQPPSWPTRGAATWRRSSRAAGFGCRLQQRLAC</sequence>
<dbReference type="RefSeq" id="XP_013890414.1">
    <property type="nucleotide sequence ID" value="XM_014034960.1"/>
</dbReference>
<organism evidence="2 3">
    <name type="scientific">Monoraphidium neglectum</name>
    <dbReference type="NCBI Taxonomy" id="145388"/>
    <lineage>
        <taxon>Eukaryota</taxon>
        <taxon>Viridiplantae</taxon>
        <taxon>Chlorophyta</taxon>
        <taxon>core chlorophytes</taxon>
        <taxon>Chlorophyceae</taxon>
        <taxon>CS clade</taxon>
        <taxon>Sphaeropleales</taxon>
        <taxon>Selenastraceae</taxon>
        <taxon>Monoraphidium</taxon>
    </lineage>
</organism>
<dbReference type="GeneID" id="25734343"/>
<feature type="compositionally biased region" description="Basic residues" evidence="1">
    <location>
        <begin position="39"/>
        <end position="48"/>
    </location>
</feature>
<dbReference type="GO" id="GO:0016301">
    <property type="term" value="F:kinase activity"/>
    <property type="evidence" value="ECO:0007669"/>
    <property type="project" value="UniProtKB-KW"/>
</dbReference>
<keyword evidence="2" id="KW-0808">Transferase</keyword>
<evidence type="ECO:0000313" key="2">
    <source>
        <dbReference type="EMBL" id="KIY91394.1"/>
    </source>
</evidence>
<dbReference type="EMBL" id="KK106733">
    <property type="protein sequence ID" value="KIY91394.1"/>
    <property type="molecule type" value="Genomic_DNA"/>
</dbReference>
<dbReference type="Proteomes" id="UP000054498">
    <property type="component" value="Unassembled WGS sequence"/>
</dbReference>
<accession>A0A0D2LH90</accession>
<keyword evidence="2" id="KW-0418">Kinase</keyword>
<name>A0A0D2LH90_9CHLO</name>
<dbReference type="KEGG" id="mng:MNEG_16570"/>
<protein>
    <submittedName>
        <fullName evidence="2">Pyruvate kinase isozyme A</fullName>
    </submittedName>
</protein>
<feature type="non-terminal residue" evidence="2">
    <location>
        <position position="92"/>
    </location>
</feature>
<feature type="region of interest" description="Disordered" evidence="1">
    <location>
        <begin position="39"/>
        <end position="69"/>
    </location>
</feature>
<evidence type="ECO:0000256" key="1">
    <source>
        <dbReference type="SAM" id="MobiDB-lite"/>
    </source>
</evidence>
<proteinExistence type="predicted"/>